<dbReference type="InterPro" id="IPR000242">
    <property type="entry name" value="PTP_cat"/>
</dbReference>
<organism evidence="5 6">
    <name type="scientific">Agrocybe chaxingu</name>
    <dbReference type="NCBI Taxonomy" id="84603"/>
    <lineage>
        <taxon>Eukaryota</taxon>
        <taxon>Fungi</taxon>
        <taxon>Dikarya</taxon>
        <taxon>Basidiomycota</taxon>
        <taxon>Agaricomycotina</taxon>
        <taxon>Agaricomycetes</taxon>
        <taxon>Agaricomycetidae</taxon>
        <taxon>Agaricales</taxon>
        <taxon>Agaricineae</taxon>
        <taxon>Strophariaceae</taxon>
        <taxon>Agrocybe</taxon>
    </lineage>
</organism>
<dbReference type="PROSITE" id="PS00383">
    <property type="entry name" value="TYR_PHOSPHATASE_1"/>
    <property type="match status" value="1"/>
</dbReference>
<gene>
    <name evidence="5" type="ORF">NLJ89_g11854</name>
</gene>
<protein>
    <submittedName>
        <fullName evidence="5">Uncharacterized protein</fullName>
    </submittedName>
</protein>
<proteinExistence type="inferred from homology"/>
<reference evidence="5" key="1">
    <citation type="submission" date="2022-07" db="EMBL/GenBank/DDBJ databases">
        <title>Genome Sequence of Agrocybe chaxingu.</title>
        <authorList>
            <person name="Buettner E."/>
        </authorList>
    </citation>
    <scope>NUCLEOTIDE SEQUENCE</scope>
    <source>
        <strain evidence="5">MP-N11</strain>
    </source>
</reference>
<dbReference type="Pfam" id="PF00102">
    <property type="entry name" value="Y_phosphatase"/>
    <property type="match status" value="2"/>
</dbReference>
<keyword evidence="6" id="KW-1185">Reference proteome</keyword>
<feature type="region of interest" description="Disordered" evidence="2">
    <location>
        <begin position="442"/>
        <end position="461"/>
    </location>
</feature>
<feature type="compositionally biased region" description="Low complexity" evidence="2">
    <location>
        <begin position="221"/>
        <end position="232"/>
    </location>
</feature>
<dbReference type="SMART" id="SM00194">
    <property type="entry name" value="PTPc"/>
    <property type="match status" value="1"/>
</dbReference>
<dbReference type="PROSITE" id="PS50055">
    <property type="entry name" value="TYR_PHOSPHATASE_PTP"/>
    <property type="match status" value="1"/>
</dbReference>
<evidence type="ECO:0000256" key="1">
    <source>
        <dbReference type="ARBA" id="ARBA00009649"/>
    </source>
</evidence>
<dbReference type="InterPro" id="IPR050348">
    <property type="entry name" value="Protein-Tyr_Phosphatase"/>
</dbReference>
<dbReference type="PANTHER" id="PTHR19134:SF561">
    <property type="entry name" value="PROTEIN TYROSINE PHOSPHATASE 36E, ISOFORM A"/>
    <property type="match status" value="1"/>
</dbReference>
<sequence>MALQSDLPFPWLQQIARRAAKAPARHKTLSDSSSSESEDDDAASVLVDEGKEALAMQFFKVELAEQRRLMGIMEHHSKETSHQNFPVPFPYSITAGVEKGAKNRYRHIWPFEHARVRLHQKKQHDDDYVNASYVQPLGTNRRYIATQGPLPATFTDFWTLCWEQNVHVIVMLTREVEGAMVKCGAYWTDTVFGPLRLRLISTEGLAPPDERPITAGFFPSHSSSLSVQPSRPSTRRFPLSAGSERPYRHHYRTNRSETVKRTFKLSHTGYPDATPRQIVHLQYLEWPDMNVPDDPRGVLGLIKQVEEAVRDTQPVQVTEPRKRRPEKERLDEVDEKTGIAKHALANSPVLLHCSAGVGRTGGFIAVDAILDAIRREVRASLSAASPGKASDAMDVDPFDANQRPVLTVPIAISSGVPKDSIPESADKRDGLIVHVPLGSAMQVDGRTNTTDNDHDSGTTASFTTVTGTMEWAQNVRAEIDGSSPSSLLPPGQNASRSSSVGGIAGPCLKHPNTEPPAVGPQSSDDDDGPPTATRTHGVCPSVDLHLEYAIASDNRGRCADVLAPRDVLAAWAGRQAWKHDACGDEWRFS</sequence>
<evidence type="ECO:0000259" key="4">
    <source>
        <dbReference type="PROSITE" id="PS50056"/>
    </source>
</evidence>
<dbReference type="PROSITE" id="PS50056">
    <property type="entry name" value="TYR_PHOSPHATASE_2"/>
    <property type="match status" value="1"/>
</dbReference>
<dbReference type="GO" id="GO:0004725">
    <property type="term" value="F:protein tyrosine phosphatase activity"/>
    <property type="evidence" value="ECO:0007669"/>
    <property type="project" value="InterPro"/>
</dbReference>
<name>A0A9W8JRM3_9AGAR</name>
<evidence type="ECO:0000313" key="6">
    <source>
        <dbReference type="Proteomes" id="UP001148786"/>
    </source>
</evidence>
<dbReference type="InterPro" id="IPR029021">
    <property type="entry name" value="Prot-tyrosine_phosphatase-like"/>
</dbReference>
<feature type="domain" description="Tyrosine-protein phosphatase" evidence="3">
    <location>
        <begin position="102"/>
        <end position="376"/>
    </location>
</feature>
<dbReference type="InterPro" id="IPR003595">
    <property type="entry name" value="Tyr_Pase_cat"/>
</dbReference>
<comment type="caution">
    <text evidence="5">The sequence shown here is derived from an EMBL/GenBank/DDBJ whole genome shotgun (WGS) entry which is preliminary data.</text>
</comment>
<comment type="similarity">
    <text evidence="1">Belongs to the protein-tyrosine phosphatase family. Non-receptor class subfamily.</text>
</comment>
<dbReference type="PANTHER" id="PTHR19134">
    <property type="entry name" value="RECEPTOR-TYPE TYROSINE-PROTEIN PHOSPHATASE"/>
    <property type="match status" value="1"/>
</dbReference>
<evidence type="ECO:0000256" key="2">
    <source>
        <dbReference type="SAM" id="MobiDB-lite"/>
    </source>
</evidence>
<dbReference type="Gene3D" id="3.90.190.10">
    <property type="entry name" value="Protein tyrosine phosphatase superfamily"/>
    <property type="match status" value="1"/>
</dbReference>
<feature type="region of interest" description="Disordered" evidence="2">
    <location>
        <begin position="221"/>
        <end position="241"/>
    </location>
</feature>
<dbReference type="AlphaFoldDB" id="A0A9W8JRM3"/>
<dbReference type="SUPFAM" id="SSF52799">
    <property type="entry name" value="(Phosphotyrosine protein) phosphatases II"/>
    <property type="match status" value="1"/>
</dbReference>
<evidence type="ECO:0000313" key="5">
    <source>
        <dbReference type="EMBL" id="KAJ3485944.1"/>
    </source>
</evidence>
<evidence type="ECO:0000259" key="3">
    <source>
        <dbReference type="PROSITE" id="PS50055"/>
    </source>
</evidence>
<dbReference type="SMART" id="SM00404">
    <property type="entry name" value="PTPc_motif"/>
    <property type="match status" value="1"/>
</dbReference>
<dbReference type="EMBL" id="JANKHO010003126">
    <property type="protein sequence ID" value="KAJ3485944.1"/>
    <property type="molecule type" value="Genomic_DNA"/>
</dbReference>
<dbReference type="InterPro" id="IPR000387">
    <property type="entry name" value="Tyr_Pase_dom"/>
</dbReference>
<feature type="domain" description="Tyrosine specific protein phosphatases" evidence="4">
    <location>
        <begin position="327"/>
        <end position="369"/>
    </location>
</feature>
<accession>A0A9W8JRM3</accession>
<feature type="region of interest" description="Disordered" evidence="2">
    <location>
        <begin position="480"/>
        <end position="538"/>
    </location>
</feature>
<dbReference type="OrthoDB" id="6058203at2759"/>
<dbReference type="PRINTS" id="PR00700">
    <property type="entry name" value="PRTYPHPHTASE"/>
</dbReference>
<dbReference type="Proteomes" id="UP001148786">
    <property type="component" value="Unassembled WGS sequence"/>
</dbReference>
<feature type="region of interest" description="Disordered" evidence="2">
    <location>
        <begin position="20"/>
        <end position="44"/>
    </location>
</feature>
<dbReference type="InterPro" id="IPR016130">
    <property type="entry name" value="Tyr_Pase_AS"/>
</dbReference>